<keyword evidence="1" id="KW-0812">Transmembrane</keyword>
<dbReference type="GO" id="GO:0008237">
    <property type="term" value="F:metallopeptidase activity"/>
    <property type="evidence" value="ECO:0007669"/>
    <property type="project" value="UniProtKB-KW"/>
</dbReference>
<comment type="caution">
    <text evidence="3">The sequence shown here is derived from an EMBL/GenBank/DDBJ whole genome shotgun (WGS) entry which is preliminary data.</text>
</comment>
<feature type="domain" description="CAAX prenyl protease 2/Lysostaphin resistance protein A-like" evidence="2">
    <location>
        <begin position="142"/>
        <end position="241"/>
    </location>
</feature>
<dbReference type="AlphaFoldDB" id="A0A9Q4EF31"/>
<keyword evidence="1" id="KW-1133">Transmembrane helix</keyword>
<proteinExistence type="predicted"/>
<evidence type="ECO:0000256" key="1">
    <source>
        <dbReference type="SAM" id="Phobius"/>
    </source>
</evidence>
<feature type="transmembrane region" description="Helical" evidence="1">
    <location>
        <begin position="139"/>
        <end position="159"/>
    </location>
</feature>
<dbReference type="PANTHER" id="PTHR39430">
    <property type="entry name" value="MEMBRANE-ASSOCIATED PROTEASE-RELATED"/>
    <property type="match status" value="1"/>
</dbReference>
<dbReference type="PANTHER" id="PTHR39430:SF1">
    <property type="entry name" value="PROTEASE"/>
    <property type="match status" value="1"/>
</dbReference>
<feature type="transmembrane region" description="Helical" evidence="1">
    <location>
        <begin position="203"/>
        <end position="223"/>
    </location>
</feature>
<dbReference type="RefSeq" id="WP_268496286.1">
    <property type="nucleotide sequence ID" value="NZ_JALAVZ010000002.1"/>
</dbReference>
<protein>
    <submittedName>
        <fullName evidence="3">CPBP family intramembrane metalloprotease</fullName>
    </submittedName>
</protein>
<reference evidence="3" key="1">
    <citation type="submission" date="2022-02" db="EMBL/GenBank/DDBJ databases">
        <title>Crop Bioprotection Bacillus Genome Sequencing.</title>
        <authorList>
            <person name="Dunlap C."/>
        </authorList>
    </citation>
    <scope>NUCLEOTIDE SEQUENCE</scope>
    <source>
        <strain evidence="3">EC49O2N-C10</strain>
    </source>
</reference>
<feature type="transmembrane region" description="Helical" evidence="1">
    <location>
        <begin position="180"/>
        <end position="197"/>
    </location>
</feature>
<dbReference type="Pfam" id="PF02517">
    <property type="entry name" value="Rce1-like"/>
    <property type="match status" value="1"/>
</dbReference>
<name>A0A9Q4EF31_9BACI</name>
<dbReference type="InterPro" id="IPR003675">
    <property type="entry name" value="Rce1/LyrA-like_dom"/>
</dbReference>
<accession>A0A9Q4EF31</accession>
<keyword evidence="1" id="KW-0472">Membrane</keyword>
<organism evidence="3 4">
    <name type="scientific">Bacillus halotolerans</name>
    <dbReference type="NCBI Taxonomy" id="260554"/>
    <lineage>
        <taxon>Bacteria</taxon>
        <taxon>Bacillati</taxon>
        <taxon>Bacillota</taxon>
        <taxon>Bacilli</taxon>
        <taxon>Bacillales</taxon>
        <taxon>Bacillaceae</taxon>
        <taxon>Bacillus</taxon>
    </lineage>
</organism>
<gene>
    <name evidence="3" type="ORF">MOF03_00070</name>
</gene>
<feature type="transmembrane region" description="Helical" evidence="1">
    <location>
        <begin position="267"/>
        <end position="286"/>
    </location>
</feature>
<keyword evidence="3" id="KW-0645">Protease</keyword>
<evidence type="ECO:0000259" key="2">
    <source>
        <dbReference type="Pfam" id="PF02517"/>
    </source>
</evidence>
<feature type="transmembrane region" description="Helical" evidence="1">
    <location>
        <begin position="65"/>
        <end position="87"/>
    </location>
</feature>
<feature type="transmembrane region" description="Helical" evidence="1">
    <location>
        <begin position="107"/>
        <end position="127"/>
    </location>
</feature>
<sequence>MNSFIRPLEGNNTLWRYFFSFLVMVGLFFFGSIVYVFMMLLTALLSPHIAFDVDTGMLTDSLADLFLTHIVYVFAIPGVWLAVRFILKRPFRSVITPHAKISWRSIFFGFLAYFLLMAVVQGIDYAIHPAKYTFQDFDASRFLWLLVASLLLVPLQTSAEELFFRGFLLQAFGKVIKNPFVLTLIVGGLFGAVHFGNPEMSNGAFWAGIEYVTIGILLTYYTVKTGSLEISLGVHAANNMFLCLFMTEKNSVYGDIPSLFAITRGNPMWETFFTVVVNLFFAFIVVQYHKRSKRKQQGV</sequence>
<feature type="transmembrane region" description="Helical" evidence="1">
    <location>
        <begin position="230"/>
        <end position="247"/>
    </location>
</feature>
<evidence type="ECO:0000313" key="4">
    <source>
        <dbReference type="Proteomes" id="UP001073053"/>
    </source>
</evidence>
<dbReference type="GO" id="GO:0080120">
    <property type="term" value="P:CAAX-box protein maturation"/>
    <property type="evidence" value="ECO:0007669"/>
    <property type="project" value="UniProtKB-ARBA"/>
</dbReference>
<keyword evidence="3" id="KW-0482">Metalloprotease</keyword>
<dbReference type="GO" id="GO:0004175">
    <property type="term" value="F:endopeptidase activity"/>
    <property type="evidence" value="ECO:0007669"/>
    <property type="project" value="UniProtKB-ARBA"/>
</dbReference>
<keyword evidence="3" id="KW-0378">Hydrolase</keyword>
<dbReference type="EMBL" id="JALAWA010000001">
    <property type="protein sequence ID" value="MCY9183062.1"/>
    <property type="molecule type" value="Genomic_DNA"/>
</dbReference>
<dbReference type="Proteomes" id="UP001073053">
    <property type="component" value="Unassembled WGS sequence"/>
</dbReference>
<feature type="transmembrane region" description="Helical" evidence="1">
    <location>
        <begin position="21"/>
        <end position="45"/>
    </location>
</feature>
<evidence type="ECO:0000313" key="3">
    <source>
        <dbReference type="EMBL" id="MCY9183062.1"/>
    </source>
</evidence>